<comment type="cofactor">
    <cofactor evidence="10">
        <name>FAD</name>
        <dbReference type="ChEBI" id="CHEBI:57692"/>
    </cofactor>
</comment>
<feature type="domain" description="FAD dependent oxidoreductase" evidence="11">
    <location>
        <begin position="254"/>
        <end position="612"/>
    </location>
</feature>
<comment type="subcellular location">
    <subcellularLocation>
        <location evidence="10">Cytoplasm</location>
    </subcellularLocation>
</comment>
<keyword evidence="9 10" id="KW-0511">Multifunctional enzyme</keyword>
<comment type="function">
    <text evidence="10">Catalyzes the last two steps in the biosynthesis of 5-methylaminomethyl-2-thiouridine (mnm(5)s(2)U) at the wobble position (U34) in tRNA. Catalyzes the FAD-dependent demodification of cmnm(5)s(2)U34 to nm(5)s(2)U34, followed by the transfer of a methyl group from S-adenosyl-L-methionine to nm(5)s(2)U34, to form mnm(5)s(2)U34.</text>
</comment>
<dbReference type="NCBIfam" id="TIGR03197">
    <property type="entry name" value="MnmC_Cterm"/>
    <property type="match status" value="1"/>
</dbReference>
<dbReference type="InterPro" id="IPR008471">
    <property type="entry name" value="MnmC-like_methylTransf"/>
</dbReference>
<dbReference type="PANTHER" id="PTHR13847:SF283">
    <property type="entry name" value="TRNA 5-METHYLAMINOMETHYL-2-THIOURIDINE BIOSYNTHESIS BIFUNCTIONAL PROTEIN MNMC"/>
    <property type="match status" value="1"/>
</dbReference>
<keyword evidence="8 10" id="KW-0560">Oxidoreductase</keyword>
<name>A0ABU6K7K7_9RHOO</name>
<dbReference type="InterPro" id="IPR047785">
    <property type="entry name" value="tRNA_MNMC2"/>
</dbReference>
<accession>A0ABU6K7K7</accession>
<dbReference type="Pfam" id="PF05430">
    <property type="entry name" value="Methyltransf_30"/>
    <property type="match status" value="1"/>
</dbReference>
<dbReference type="NCBIfam" id="NF002481">
    <property type="entry name" value="PRK01747.1-2"/>
    <property type="match status" value="1"/>
</dbReference>
<dbReference type="SUPFAM" id="SSF51905">
    <property type="entry name" value="FAD/NAD(P)-binding domain"/>
    <property type="match status" value="1"/>
</dbReference>
<keyword evidence="6 10" id="KW-0819">tRNA processing</keyword>
<evidence type="ECO:0000313" key="14">
    <source>
        <dbReference type="Proteomes" id="UP001331561"/>
    </source>
</evidence>
<dbReference type="EC" id="2.1.1.61" evidence="10"/>
<evidence type="ECO:0000256" key="2">
    <source>
        <dbReference type="ARBA" id="ARBA00022603"/>
    </source>
</evidence>
<reference evidence="13 14" key="1">
    <citation type="submission" date="2024-01" db="EMBL/GenBank/DDBJ databases">
        <title>Uliginosibacterium soil sp. nov.</title>
        <authorList>
            <person name="Lv Y."/>
        </authorList>
    </citation>
    <scope>NUCLEOTIDE SEQUENCE [LARGE SCALE GENOMIC DNA]</scope>
    <source>
        <strain evidence="13 14">H3</strain>
    </source>
</reference>
<proteinExistence type="inferred from homology"/>
<feature type="domain" description="MnmC-like methyltransferase" evidence="12">
    <location>
        <begin position="119"/>
        <end position="234"/>
    </location>
</feature>
<dbReference type="Proteomes" id="UP001331561">
    <property type="component" value="Unassembled WGS sequence"/>
</dbReference>
<evidence type="ECO:0000256" key="4">
    <source>
        <dbReference type="ARBA" id="ARBA00022679"/>
    </source>
</evidence>
<dbReference type="RefSeq" id="WP_327600762.1">
    <property type="nucleotide sequence ID" value="NZ_JAYXHS010000004.1"/>
</dbReference>
<evidence type="ECO:0000259" key="12">
    <source>
        <dbReference type="Pfam" id="PF05430"/>
    </source>
</evidence>
<evidence type="ECO:0000256" key="8">
    <source>
        <dbReference type="ARBA" id="ARBA00023002"/>
    </source>
</evidence>
<dbReference type="Gene3D" id="3.50.50.60">
    <property type="entry name" value="FAD/NAD(P)-binding domain"/>
    <property type="match status" value="1"/>
</dbReference>
<keyword evidence="7 10" id="KW-0274">FAD</keyword>
<evidence type="ECO:0000259" key="11">
    <source>
        <dbReference type="Pfam" id="PF01266"/>
    </source>
</evidence>
<keyword evidence="5 10" id="KW-0949">S-adenosyl-L-methionine</keyword>
<evidence type="ECO:0000256" key="1">
    <source>
        <dbReference type="ARBA" id="ARBA00022490"/>
    </source>
</evidence>
<gene>
    <name evidence="10 13" type="primary">mnmC</name>
    <name evidence="13" type="ORF">VVD49_18800</name>
</gene>
<comment type="catalytic activity">
    <reaction evidence="10">
        <text>5-aminomethyl-2-thiouridine(34) in tRNA + S-adenosyl-L-methionine = 5-methylaminomethyl-2-thiouridine(34) in tRNA + S-adenosyl-L-homocysteine + H(+)</text>
        <dbReference type="Rhea" id="RHEA:19569"/>
        <dbReference type="Rhea" id="RHEA-COMP:10195"/>
        <dbReference type="Rhea" id="RHEA-COMP:10197"/>
        <dbReference type="ChEBI" id="CHEBI:15378"/>
        <dbReference type="ChEBI" id="CHEBI:57856"/>
        <dbReference type="ChEBI" id="CHEBI:59789"/>
        <dbReference type="ChEBI" id="CHEBI:74454"/>
        <dbReference type="ChEBI" id="CHEBI:74455"/>
        <dbReference type="EC" id="2.1.1.61"/>
    </reaction>
</comment>
<organism evidence="13 14">
    <name type="scientific">Uliginosibacterium silvisoli</name>
    <dbReference type="NCBI Taxonomy" id="3114758"/>
    <lineage>
        <taxon>Bacteria</taxon>
        <taxon>Pseudomonadati</taxon>
        <taxon>Pseudomonadota</taxon>
        <taxon>Betaproteobacteria</taxon>
        <taxon>Rhodocyclales</taxon>
        <taxon>Zoogloeaceae</taxon>
        <taxon>Uliginosibacterium</taxon>
    </lineage>
</organism>
<protein>
    <recommendedName>
        <fullName evidence="10">tRNA 5-methylaminomethyl-2-thiouridine biosynthesis bifunctional protein MnmC</fullName>
        <shortName evidence="10">tRNA mnm(5)s(2)U biosynthesis bifunctional protein</shortName>
    </recommendedName>
    <domain>
        <recommendedName>
            <fullName evidence="10">tRNA (mnm(5)s(2)U34)-methyltransferase</fullName>
            <ecNumber evidence="10">2.1.1.61</ecNumber>
        </recommendedName>
    </domain>
    <domain>
        <recommendedName>
            <fullName evidence="10">FAD-dependent cmnm(5)s(2)U34 oxidoreductase</fullName>
            <ecNumber evidence="10">1.5.-.-</ecNumber>
        </recommendedName>
    </domain>
</protein>
<comment type="similarity">
    <text evidence="10">In the N-terminal section; belongs to the methyltransferase superfamily. tRNA (mnm(5)s(2)U34)-methyltransferase family.</text>
</comment>
<keyword evidence="4 10" id="KW-0808">Transferase</keyword>
<dbReference type="InterPro" id="IPR017610">
    <property type="entry name" value="tRNA_S-uridine_synth_MnmC_C"/>
</dbReference>
<keyword evidence="2 10" id="KW-0489">Methyltransferase</keyword>
<evidence type="ECO:0000256" key="10">
    <source>
        <dbReference type="HAMAP-Rule" id="MF_01102"/>
    </source>
</evidence>
<evidence type="ECO:0000256" key="6">
    <source>
        <dbReference type="ARBA" id="ARBA00022694"/>
    </source>
</evidence>
<feature type="region of interest" description="FAD-dependent cmnm(5)s(2)U34 oxidoreductase" evidence="10">
    <location>
        <begin position="256"/>
        <end position="638"/>
    </location>
</feature>
<dbReference type="HAMAP" id="MF_01102">
    <property type="entry name" value="MnmC"/>
    <property type="match status" value="1"/>
</dbReference>
<evidence type="ECO:0000256" key="5">
    <source>
        <dbReference type="ARBA" id="ARBA00022691"/>
    </source>
</evidence>
<evidence type="ECO:0000256" key="3">
    <source>
        <dbReference type="ARBA" id="ARBA00022630"/>
    </source>
</evidence>
<keyword evidence="14" id="KW-1185">Reference proteome</keyword>
<dbReference type="Gene3D" id="3.40.50.150">
    <property type="entry name" value="Vaccinia Virus protein VP39"/>
    <property type="match status" value="1"/>
</dbReference>
<keyword evidence="3 10" id="KW-0285">Flavoprotein</keyword>
<dbReference type="EC" id="1.5.-.-" evidence="10"/>
<dbReference type="EMBL" id="JAYXHS010000004">
    <property type="protein sequence ID" value="MEC5387788.1"/>
    <property type="molecule type" value="Genomic_DNA"/>
</dbReference>
<dbReference type="PANTHER" id="PTHR13847">
    <property type="entry name" value="SARCOSINE DEHYDROGENASE-RELATED"/>
    <property type="match status" value="1"/>
</dbReference>
<evidence type="ECO:0000256" key="9">
    <source>
        <dbReference type="ARBA" id="ARBA00023268"/>
    </source>
</evidence>
<dbReference type="Pfam" id="PF01266">
    <property type="entry name" value="DAO"/>
    <property type="match status" value="1"/>
</dbReference>
<dbReference type="SUPFAM" id="SSF54373">
    <property type="entry name" value="FAD-linked reductases, C-terminal domain"/>
    <property type="match status" value="1"/>
</dbReference>
<sequence>MPLPTPATLQPASLTLNGDGTPWSAQYDDIYHSNKGALLQAEHVFLRGNGLPERWRDRSVFVVLETGFGLGHNFLATWQAWRDDPQACARLHFISVEQHPFSAEDLGRAHAMSGAPSSLSQQLRAHWPMLLPGFHRIELDGGRVVLTLLFGEAAQLLPQCVARADAIYLDGFAPQKNPDMWSPAVFAALAKLSHGGTSVATWSVSPPVLAGLAEAGFEVRKTQGFTGKHHMLTGEFRGQTNAETAAAAIPKTALVIGAGLAGTAITERLAARSWQVTLVDAQAAPAQGASGNFAGAFRPQPSRDDNLMARVTRAGFAYQLNDLATLAGHDNPARWSQCGVLHLARDAVQAGKQMQTVESQQPPADFMQWLDAESASRISGRPCAFGGWWFPRGGWISPPSLCAAHLALAARYPAAHIETRFNSYVARVEYRDQQWHAYDKDDEQIASAAHLILANAHDAHRLLGKEWLPLYSARGQVSHIPAEQFTPLDTVICGSGYLTPAIDGWHALGATFLVNDPDTGLRAEEHSENLSKLDLMLPGTGKDIDAASLGGRASLRPVTPDRLPHVGALPVQTLRTTTPLAELPREPQLWLLSGFGARGLVWGMLCAELLASQINDEPLPLERELVDAMDAARYLPRK</sequence>
<dbReference type="NCBIfam" id="NF033855">
    <property type="entry name" value="tRNA_MNMC2"/>
    <property type="match status" value="1"/>
</dbReference>
<evidence type="ECO:0000313" key="13">
    <source>
        <dbReference type="EMBL" id="MEC5387788.1"/>
    </source>
</evidence>
<dbReference type="Gene3D" id="3.30.9.10">
    <property type="entry name" value="D-Amino Acid Oxidase, subunit A, domain 2"/>
    <property type="match status" value="1"/>
</dbReference>
<keyword evidence="1 10" id="KW-0963">Cytoplasm</keyword>
<dbReference type="InterPro" id="IPR029063">
    <property type="entry name" value="SAM-dependent_MTases_sf"/>
</dbReference>
<comment type="caution">
    <text evidence="13">The sequence shown here is derived from an EMBL/GenBank/DDBJ whole genome shotgun (WGS) entry which is preliminary data.</text>
</comment>
<evidence type="ECO:0000256" key="7">
    <source>
        <dbReference type="ARBA" id="ARBA00022827"/>
    </source>
</evidence>
<feature type="region of interest" description="tRNA (mnm(5)s(2)U34)-methyltransferase" evidence="10">
    <location>
        <begin position="1"/>
        <end position="237"/>
    </location>
</feature>
<dbReference type="NCBIfam" id="NF002483">
    <property type="entry name" value="PRK01747.1-4"/>
    <property type="match status" value="1"/>
</dbReference>
<dbReference type="InterPro" id="IPR036188">
    <property type="entry name" value="FAD/NAD-bd_sf"/>
</dbReference>
<dbReference type="InterPro" id="IPR023032">
    <property type="entry name" value="tRNA_MAMT_biosynth_bifunc_MnmC"/>
</dbReference>
<comment type="similarity">
    <text evidence="10">In the C-terminal section; belongs to the DAO family.</text>
</comment>
<dbReference type="InterPro" id="IPR006076">
    <property type="entry name" value="FAD-dep_OxRdtase"/>
</dbReference>